<dbReference type="InterPro" id="IPR029039">
    <property type="entry name" value="Flavoprotein-like_sf"/>
</dbReference>
<dbReference type="InterPro" id="IPR051545">
    <property type="entry name" value="NAD(P)H_dehydrogenase_qn"/>
</dbReference>
<evidence type="ECO:0000313" key="5">
    <source>
        <dbReference type="Proteomes" id="UP000199337"/>
    </source>
</evidence>
<accession>A0A1I2U7M3</accession>
<evidence type="ECO:0000259" key="3">
    <source>
        <dbReference type="Pfam" id="PF02525"/>
    </source>
</evidence>
<gene>
    <name evidence="4" type="ORF">SAMN05660649_02437</name>
</gene>
<dbReference type="InterPro" id="IPR003680">
    <property type="entry name" value="Flavodoxin_fold"/>
</dbReference>
<keyword evidence="5" id="KW-1185">Reference proteome</keyword>
<feature type="domain" description="Flavodoxin-like fold" evidence="3">
    <location>
        <begin position="1"/>
        <end position="187"/>
    </location>
</feature>
<evidence type="ECO:0000256" key="1">
    <source>
        <dbReference type="ARBA" id="ARBA00006252"/>
    </source>
</evidence>
<comment type="similarity">
    <text evidence="1">Belongs to the NAD(P)H dehydrogenase (quinone) family.</text>
</comment>
<dbReference type="PANTHER" id="PTHR10204:SF34">
    <property type="entry name" value="NAD(P)H DEHYDROGENASE [QUINONE] 1 ISOFORM 1"/>
    <property type="match status" value="1"/>
</dbReference>
<dbReference type="AlphaFoldDB" id="A0A1I2U7M3"/>
<dbReference type="SUPFAM" id="SSF52218">
    <property type="entry name" value="Flavoproteins"/>
    <property type="match status" value="1"/>
</dbReference>
<keyword evidence="2" id="KW-0560">Oxidoreductase</keyword>
<name>A0A1I2U7M3_9FIRM</name>
<organism evidence="4 5">
    <name type="scientific">Desulfotruncus arcticus DSM 17038</name>
    <dbReference type="NCBI Taxonomy" id="1121424"/>
    <lineage>
        <taxon>Bacteria</taxon>
        <taxon>Bacillati</taxon>
        <taxon>Bacillota</taxon>
        <taxon>Clostridia</taxon>
        <taxon>Eubacteriales</taxon>
        <taxon>Desulfallaceae</taxon>
        <taxon>Desulfotruncus</taxon>
    </lineage>
</organism>
<dbReference type="Pfam" id="PF02525">
    <property type="entry name" value="Flavodoxin_2"/>
    <property type="match status" value="1"/>
</dbReference>
<evidence type="ECO:0000313" key="4">
    <source>
        <dbReference type="EMBL" id="SFG70621.1"/>
    </source>
</evidence>
<dbReference type="EMBL" id="FOOX01000008">
    <property type="protein sequence ID" value="SFG70621.1"/>
    <property type="molecule type" value="Genomic_DNA"/>
</dbReference>
<evidence type="ECO:0000256" key="2">
    <source>
        <dbReference type="ARBA" id="ARBA00023002"/>
    </source>
</evidence>
<dbReference type="STRING" id="341036.SAMN05660649_02437"/>
<dbReference type="Gene3D" id="3.40.50.360">
    <property type="match status" value="1"/>
</dbReference>
<proteinExistence type="inferred from homology"/>
<dbReference type="RefSeq" id="WP_092471641.1">
    <property type="nucleotide sequence ID" value="NZ_FOOX01000008.1"/>
</dbReference>
<protein>
    <submittedName>
        <fullName evidence="4">NAD(P)H dehydrogenase (Quinone)</fullName>
    </submittedName>
</protein>
<dbReference type="GO" id="GO:0005829">
    <property type="term" value="C:cytosol"/>
    <property type="evidence" value="ECO:0007669"/>
    <property type="project" value="TreeGrafter"/>
</dbReference>
<sequence length="192" mass="21149">MKALIILAHPNPQSFNAAVLGTVKEELGKKGAEVKVKDLYAMQWNPVLSASDFQQMLSGKTPDDIAREQTDVAWADTLVIISPIWWYSFPAILKGYIDRVLGQGFAYEYTASGPRGLLTGKRAAVITTTGADENTAKQTGMMDAINTSIVNGIFSFCGFSDMKYHNSYAVPMVSDEERQKMLEQVRAFVKAL</sequence>
<reference evidence="5" key="1">
    <citation type="submission" date="2016-10" db="EMBL/GenBank/DDBJ databases">
        <authorList>
            <person name="Varghese N."/>
            <person name="Submissions S."/>
        </authorList>
    </citation>
    <scope>NUCLEOTIDE SEQUENCE [LARGE SCALE GENOMIC DNA]</scope>
    <source>
        <strain evidence="5">DSM 17038</strain>
    </source>
</reference>
<dbReference type="GO" id="GO:0003955">
    <property type="term" value="F:NAD(P)H dehydrogenase (quinone) activity"/>
    <property type="evidence" value="ECO:0007669"/>
    <property type="project" value="TreeGrafter"/>
</dbReference>
<dbReference type="PANTHER" id="PTHR10204">
    <property type="entry name" value="NAD P H OXIDOREDUCTASE-RELATED"/>
    <property type="match status" value="1"/>
</dbReference>
<dbReference type="Proteomes" id="UP000199337">
    <property type="component" value="Unassembled WGS sequence"/>
</dbReference>
<dbReference type="OrthoDB" id="9805976at2"/>